<keyword evidence="3" id="KW-0732">Signal</keyword>
<keyword evidence="5" id="KW-1185">Reference proteome</keyword>
<accession>A0ABR1JQE6</accession>
<evidence type="ECO:0008006" key="6">
    <source>
        <dbReference type="Google" id="ProtNLM"/>
    </source>
</evidence>
<evidence type="ECO:0000256" key="2">
    <source>
        <dbReference type="SAM" id="Phobius"/>
    </source>
</evidence>
<protein>
    <recommendedName>
        <fullName evidence="6">Macrofage activating glycoprotein</fullName>
    </recommendedName>
</protein>
<feature type="chain" id="PRO_5045286069" description="Macrofage activating glycoprotein" evidence="3">
    <location>
        <begin position="18"/>
        <end position="394"/>
    </location>
</feature>
<feature type="transmembrane region" description="Helical" evidence="2">
    <location>
        <begin position="374"/>
        <end position="393"/>
    </location>
</feature>
<evidence type="ECO:0000313" key="5">
    <source>
        <dbReference type="Proteomes" id="UP001498398"/>
    </source>
</evidence>
<feature type="compositionally biased region" description="Low complexity" evidence="1">
    <location>
        <begin position="342"/>
        <end position="366"/>
    </location>
</feature>
<reference evidence="4 5" key="1">
    <citation type="submission" date="2024-01" db="EMBL/GenBank/DDBJ databases">
        <title>A draft genome for the cacao thread blight pathogen Marasmiellus scandens.</title>
        <authorList>
            <person name="Baruah I.K."/>
            <person name="Leung J."/>
            <person name="Bukari Y."/>
            <person name="Amoako-Attah I."/>
            <person name="Meinhardt L.W."/>
            <person name="Bailey B.A."/>
            <person name="Cohen S.P."/>
        </authorList>
    </citation>
    <scope>NUCLEOTIDE SEQUENCE [LARGE SCALE GENOMIC DNA]</scope>
    <source>
        <strain evidence="4 5">GH-19</strain>
    </source>
</reference>
<keyword evidence="2" id="KW-0812">Transmembrane</keyword>
<keyword evidence="2" id="KW-1133">Transmembrane helix</keyword>
<feature type="signal peptide" evidence="3">
    <location>
        <begin position="1"/>
        <end position="17"/>
    </location>
</feature>
<gene>
    <name evidence="4" type="ORF">VKT23_008071</name>
</gene>
<feature type="region of interest" description="Disordered" evidence="1">
    <location>
        <begin position="342"/>
        <end position="367"/>
    </location>
</feature>
<dbReference type="Proteomes" id="UP001498398">
    <property type="component" value="Unassembled WGS sequence"/>
</dbReference>
<name>A0ABR1JQE6_9AGAR</name>
<proteinExistence type="predicted"/>
<comment type="caution">
    <text evidence="4">The sequence shown here is derived from an EMBL/GenBank/DDBJ whole genome shotgun (WGS) entry which is preliminary data.</text>
</comment>
<dbReference type="EMBL" id="JBANRG010000011">
    <property type="protein sequence ID" value="KAK7462469.1"/>
    <property type="molecule type" value="Genomic_DNA"/>
</dbReference>
<organism evidence="4 5">
    <name type="scientific">Marasmiellus scandens</name>
    <dbReference type="NCBI Taxonomy" id="2682957"/>
    <lineage>
        <taxon>Eukaryota</taxon>
        <taxon>Fungi</taxon>
        <taxon>Dikarya</taxon>
        <taxon>Basidiomycota</taxon>
        <taxon>Agaricomycotina</taxon>
        <taxon>Agaricomycetes</taxon>
        <taxon>Agaricomycetidae</taxon>
        <taxon>Agaricales</taxon>
        <taxon>Marasmiineae</taxon>
        <taxon>Omphalotaceae</taxon>
        <taxon>Marasmiellus</taxon>
    </lineage>
</organism>
<evidence type="ECO:0000313" key="4">
    <source>
        <dbReference type="EMBL" id="KAK7462469.1"/>
    </source>
</evidence>
<evidence type="ECO:0000256" key="3">
    <source>
        <dbReference type="SAM" id="SignalP"/>
    </source>
</evidence>
<evidence type="ECO:0000256" key="1">
    <source>
        <dbReference type="SAM" id="MobiDB-lite"/>
    </source>
</evidence>
<keyword evidence="2" id="KW-0472">Membrane</keyword>
<sequence length="394" mass="40712">MVSSLFIALAASSYAAAQSFVSDPLIDKVVPFTAIPYQVDQHTADRGPQAGYNICNSTTEGQSSMCQTGFVNHLDDFCLFAPPELSAIGDTEGIEVAWCTKPGRGTRLIPEGTFKGVQLVKSPGYIQIAGFIDQTKINIKDGDFGGELDSGGQDGRGNPIGGLIYSNNLPGSSGNDSFVQSRHWTFFIGGNQFCLKVCDDNNPNAGHLCEHIYDRIGCSYNAPNNAQENVFEACEGEDMMPVGTYVSNGQTLTWAQPPEGVEPVPPYTPTPAASSNCVPYKSEDLFAAIASVSAGASGSTSSSVPAITSTNAQGQTTVVVPSVASITSTDDQGQTTVVVVTNTPSSTAGAGDTTSGTGSGAADAPSNTNSGVRVMGISVIAGVFGVLLSVLVFA</sequence>